<evidence type="ECO:0000256" key="1">
    <source>
        <dbReference type="SAM" id="MobiDB-lite"/>
    </source>
</evidence>
<accession>A0ABT1HWJ5</accession>
<gene>
    <name evidence="2" type="ORF">LX15_003575</name>
</gene>
<dbReference type="Proteomes" id="UP001205311">
    <property type="component" value="Unassembled WGS sequence"/>
</dbReference>
<organism evidence="2 3">
    <name type="scientific">Streptoalloteichus tenebrarius (strain ATCC 17920 / DSM 40477 / JCM 4838 / CBS 697.72 / NBRC 16177 / NCIMB 11028 / NRRL B-12390 / A12253. 1 / ISP 5477)</name>
    <name type="common">Streptomyces tenebrarius</name>
    <dbReference type="NCBI Taxonomy" id="1933"/>
    <lineage>
        <taxon>Bacteria</taxon>
        <taxon>Bacillati</taxon>
        <taxon>Actinomycetota</taxon>
        <taxon>Actinomycetes</taxon>
        <taxon>Pseudonocardiales</taxon>
        <taxon>Pseudonocardiaceae</taxon>
        <taxon>Streptoalloteichus</taxon>
    </lineage>
</organism>
<protein>
    <recommendedName>
        <fullName evidence="4">Transposase</fullName>
    </recommendedName>
</protein>
<evidence type="ECO:0000313" key="3">
    <source>
        <dbReference type="Proteomes" id="UP001205311"/>
    </source>
</evidence>
<evidence type="ECO:0000313" key="2">
    <source>
        <dbReference type="EMBL" id="MCP2259866.1"/>
    </source>
</evidence>
<sequence>MTNRSPQLKKRSQRPLRTPNGMLCEDLRANSGAVIERGCYCPDVTLTDLNNGFRDDEQRRRVQRVVHDRLADDRDPQECRFLMRFWWQLVMSYQEVSMDELSLNVGKPKMAVIEALISAIRSSHADIDAWITTTQQVFPVVQDRGFRAAQDTER</sequence>
<feature type="region of interest" description="Disordered" evidence="1">
    <location>
        <begin position="1"/>
        <end position="20"/>
    </location>
</feature>
<keyword evidence="3" id="KW-1185">Reference proteome</keyword>
<comment type="caution">
    <text evidence="2">The sequence shown here is derived from an EMBL/GenBank/DDBJ whole genome shotgun (WGS) entry which is preliminary data.</text>
</comment>
<name>A0ABT1HWJ5_STRSD</name>
<evidence type="ECO:0008006" key="4">
    <source>
        <dbReference type="Google" id="ProtNLM"/>
    </source>
</evidence>
<reference evidence="2 3" key="1">
    <citation type="submission" date="2022-06" db="EMBL/GenBank/DDBJ databases">
        <title>Genomic Encyclopedia of Archaeal and Bacterial Type Strains, Phase II (KMG-II): from individual species to whole genera.</title>
        <authorList>
            <person name="Goeker M."/>
        </authorList>
    </citation>
    <scope>NUCLEOTIDE SEQUENCE [LARGE SCALE GENOMIC DNA]</scope>
    <source>
        <strain evidence="2 3">DSM 40477</strain>
    </source>
</reference>
<dbReference type="EMBL" id="JAMTCP010000020">
    <property type="protein sequence ID" value="MCP2259866.1"/>
    <property type="molecule type" value="Genomic_DNA"/>
</dbReference>
<proteinExistence type="predicted"/>